<feature type="compositionally biased region" description="Polar residues" evidence="1">
    <location>
        <begin position="36"/>
        <end position="45"/>
    </location>
</feature>
<name>A0AAQ3NL73_VIGMU</name>
<keyword evidence="3" id="KW-1185">Reference proteome</keyword>
<evidence type="ECO:0000313" key="2">
    <source>
        <dbReference type="EMBL" id="WVZ12419.1"/>
    </source>
</evidence>
<dbReference type="AlphaFoldDB" id="A0AAQ3NL73"/>
<evidence type="ECO:0000313" key="3">
    <source>
        <dbReference type="Proteomes" id="UP001374535"/>
    </source>
</evidence>
<protein>
    <submittedName>
        <fullName evidence="2">Uncharacterized protein</fullName>
    </submittedName>
</protein>
<reference evidence="2 3" key="1">
    <citation type="journal article" date="2023" name="Life. Sci Alliance">
        <title>Evolutionary insights into 3D genome organization and epigenetic landscape of Vigna mungo.</title>
        <authorList>
            <person name="Junaid A."/>
            <person name="Singh B."/>
            <person name="Bhatia S."/>
        </authorList>
    </citation>
    <scope>NUCLEOTIDE SEQUENCE [LARGE SCALE GENOMIC DNA]</scope>
    <source>
        <strain evidence="2">Urdbean</strain>
    </source>
</reference>
<feature type="region of interest" description="Disordered" evidence="1">
    <location>
        <begin position="1"/>
        <end position="48"/>
    </location>
</feature>
<evidence type="ECO:0000256" key="1">
    <source>
        <dbReference type="SAM" id="MobiDB-lite"/>
    </source>
</evidence>
<proteinExistence type="predicted"/>
<accession>A0AAQ3NL73</accession>
<gene>
    <name evidence="2" type="ORF">V8G54_016949</name>
</gene>
<dbReference type="EMBL" id="CP144696">
    <property type="protein sequence ID" value="WVZ12419.1"/>
    <property type="molecule type" value="Genomic_DNA"/>
</dbReference>
<sequence>MHQRRESCRRVKCGSFPPIKKKSTPRNADGKKHYRSYQNLGQNPESDNRDFSFEVGSSPVICFHILLKMTCMDQFFNFVTKVGAFLHGVLEVLTVPTMLRPVSFPRGWFLLDRGEEI</sequence>
<dbReference type="Proteomes" id="UP001374535">
    <property type="component" value="Chromosome 5"/>
</dbReference>
<organism evidence="2 3">
    <name type="scientific">Vigna mungo</name>
    <name type="common">Black gram</name>
    <name type="synonym">Phaseolus mungo</name>
    <dbReference type="NCBI Taxonomy" id="3915"/>
    <lineage>
        <taxon>Eukaryota</taxon>
        <taxon>Viridiplantae</taxon>
        <taxon>Streptophyta</taxon>
        <taxon>Embryophyta</taxon>
        <taxon>Tracheophyta</taxon>
        <taxon>Spermatophyta</taxon>
        <taxon>Magnoliopsida</taxon>
        <taxon>eudicotyledons</taxon>
        <taxon>Gunneridae</taxon>
        <taxon>Pentapetalae</taxon>
        <taxon>rosids</taxon>
        <taxon>fabids</taxon>
        <taxon>Fabales</taxon>
        <taxon>Fabaceae</taxon>
        <taxon>Papilionoideae</taxon>
        <taxon>50 kb inversion clade</taxon>
        <taxon>NPAAA clade</taxon>
        <taxon>indigoferoid/millettioid clade</taxon>
        <taxon>Phaseoleae</taxon>
        <taxon>Vigna</taxon>
    </lineage>
</organism>